<evidence type="ECO:0000256" key="7">
    <source>
        <dbReference type="SAM" id="Phobius"/>
    </source>
</evidence>
<keyword evidence="10" id="KW-1185">Reference proteome</keyword>
<organism evidence="9 10">
    <name type="scientific">Bifidobacterium biavatii DSM 23969</name>
    <dbReference type="NCBI Taxonomy" id="1437608"/>
    <lineage>
        <taxon>Bacteria</taxon>
        <taxon>Bacillati</taxon>
        <taxon>Actinomycetota</taxon>
        <taxon>Actinomycetes</taxon>
        <taxon>Bifidobacteriales</taxon>
        <taxon>Bifidobacteriaceae</taxon>
        <taxon>Bifidobacterium</taxon>
    </lineage>
</organism>
<name>A0A086ZYI2_9BIFI</name>
<dbReference type="NCBIfam" id="TIGR03025">
    <property type="entry name" value="EPS_sugtrans"/>
    <property type="match status" value="1"/>
</dbReference>
<dbReference type="InterPro" id="IPR003362">
    <property type="entry name" value="Bact_transf"/>
</dbReference>
<dbReference type="Proteomes" id="UP000029108">
    <property type="component" value="Unassembled WGS sequence"/>
</dbReference>
<feature type="domain" description="Bacterial sugar transferase" evidence="8">
    <location>
        <begin position="324"/>
        <end position="511"/>
    </location>
</feature>
<dbReference type="GO" id="GO:0047360">
    <property type="term" value="F:undecaprenyl-phosphate galactose phosphotransferase activity"/>
    <property type="evidence" value="ECO:0007669"/>
    <property type="project" value="UniProtKB-EC"/>
</dbReference>
<dbReference type="Pfam" id="PF02397">
    <property type="entry name" value="Bac_transf"/>
    <property type="match status" value="1"/>
</dbReference>
<keyword evidence="3 9" id="KW-0808">Transferase</keyword>
<evidence type="ECO:0000256" key="3">
    <source>
        <dbReference type="ARBA" id="ARBA00022679"/>
    </source>
</evidence>
<reference evidence="9 10" key="1">
    <citation type="submission" date="2014-03" db="EMBL/GenBank/DDBJ databases">
        <title>Genomics of Bifidobacteria.</title>
        <authorList>
            <person name="Ventura M."/>
            <person name="Milani C."/>
            <person name="Lugli G.A."/>
        </authorList>
    </citation>
    <scope>NUCLEOTIDE SEQUENCE [LARGE SCALE GENOMIC DNA]</scope>
    <source>
        <strain evidence="9 10">DSM 23969</strain>
    </source>
</reference>
<dbReference type="PANTHER" id="PTHR30576:SF10">
    <property type="entry name" value="SLL5057 PROTEIN"/>
    <property type="match status" value="1"/>
</dbReference>
<evidence type="ECO:0000313" key="9">
    <source>
        <dbReference type="EMBL" id="KFI51582.1"/>
    </source>
</evidence>
<feature type="transmembrane region" description="Helical" evidence="7">
    <location>
        <begin position="137"/>
        <end position="159"/>
    </location>
</feature>
<feature type="transmembrane region" description="Helical" evidence="7">
    <location>
        <begin position="110"/>
        <end position="131"/>
    </location>
</feature>
<dbReference type="InterPro" id="IPR017475">
    <property type="entry name" value="EPS_sugar_tfrase"/>
</dbReference>
<evidence type="ECO:0000256" key="4">
    <source>
        <dbReference type="ARBA" id="ARBA00022692"/>
    </source>
</evidence>
<accession>A0A086ZYI2</accession>
<comment type="similarity">
    <text evidence="2">Belongs to the bacterial sugar transferase family.</text>
</comment>
<protein>
    <submittedName>
        <fullName evidence="9">Galactosyl transferase</fullName>
        <ecNumber evidence="9">2.7.8.6</ecNumber>
    </submittedName>
</protein>
<dbReference type="EMBL" id="JGYN01000009">
    <property type="protein sequence ID" value="KFI51582.1"/>
    <property type="molecule type" value="Genomic_DNA"/>
</dbReference>
<evidence type="ECO:0000259" key="8">
    <source>
        <dbReference type="Pfam" id="PF02397"/>
    </source>
</evidence>
<evidence type="ECO:0000313" key="10">
    <source>
        <dbReference type="Proteomes" id="UP000029108"/>
    </source>
</evidence>
<dbReference type="AlphaFoldDB" id="A0A086ZYI2"/>
<keyword evidence="5 7" id="KW-1133">Transmembrane helix</keyword>
<dbReference type="PANTHER" id="PTHR30576">
    <property type="entry name" value="COLANIC BIOSYNTHESIS UDP-GLUCOSE LIPID CARRIER TRANSFERASE"/>
    <property type="match status" value="1"/>
</dbReference>
<evidence type="ECO:0000256" key="5">
    <source>
        <dbReference type="ARBA" id="ARBA00022989"/>
    </source>
</evidence>
<sequence>MLEVAADKPVRYASGIAEDFMDAAQRRLARTLYWRSMVNVMFMVADALMYVIAVVAVQMIRGDLRDLSAARVDWSIPMVAGVLCAAIMWVISLSVAGIYHRHVMGDGYQVNVMILKAGIICWFIQCALSFVTDIDLALTGLNLALVFGVVLTMVERMALRPIIARRRERGMFSYATAVVGSPEGIRDTLRFLGQRQQLNYHPVVVCPIRWNERAKRIEADRSYDAADFAADGTPVAIIEYASTRFTGKLAEAGVQTVMVCDVLHRFSDAFNTFSVRVESMGMEVALITSAADAAGHETQIRSIQDTTILTLRLPQYSVPTRVVKRIFDVVLSIVALAASAIVTVPVAIAIKLTDGGPVFYTQKRVGLRGEPFNMIKFRSMVVNADALKAQLAKESGQEGRFIFKMKDDPRITPVGKFIRRFSIDELPQFINVLRGDMSIVGPRPPLPEEHERYNQIYATRMLVKPGITGPWQVSGRSDLSAEESERLDVSYVQNWSIVGDIVLMMRTVSAVAMQRGAY</sequence>
<evidence type="ECO:0000256" key="2">
    <source>
        <dbReference type="ARBA" id="ARBA00006464"/>
    </source>
</evidence>
<comment type="caution">
    <text evidence="9">The sequence shown here is derived from an EMBL/GenBank/DDBJ whole genome shotgun (WGS) entry which is preliminary data.</text>
</comment>
<dbReference type="GO" id="GO:0016020">
    <property type="term" value="C:membrane"/>
    <property type="evidence" value="ECO:0007669"/>
    <property type="project" value="UniProtKB-SubCell"/>
</dbReference>
<keyword evidence="6 7" id="KW-0472">Membrane</keyword>
<gene>
    <name evidence="9" type="ORF">BBIA_1607</name>
</gene>
<keyword evidence="4 7" id="KW-0812">Transmembrane</keyword>
<dbReference type="EC" id="2.7.8.6" evidence="9"/>
<dbReference type="eggNOG" id="COG2148">
    <property type="taxonomic scope" value="Bacteria"/>
</dbReference>
<evidence type="ECO:0000256" key="6">
    <source>
        <dbReference type="ARBA" id="ARBA00023136"/>
    </source>
</evidence>
<feature type="transmembrane region" description="Helical" evidence="7">
    <location>
        <begin position="36"/>
        <end position="56"/>
    </location>
</feature>
<dbReference type="STRING" id="1437608.GCA_000771645_02386"/>
<feature type="transmembrane region" description="Helical" evidence="7">
    <location>
        <begin position="329"/>
        <end position="350"/>
    </location>
</feature>
<proteinExistence type="inferred from homology"/>
<feature type="transmembrane region" description="Helical" evidence="7">
    <location>
        <begin position="76"/>
        <end position="98"/>
    </location>
</feature>
<comment type="subcellular location">
    <subcellularLocation>
        <location evidence="1">Membrane</location>
        <topology evidence="1">Multi-pass membrane protein</topology>
    </subcellularLocation>
</comment>
<evidence type="ECO:0000256" key="1">
    <source>
        <dbReference type="ARBA" id="ARBA00004141"/>
    </source>
</evidence>